<evidence type="ECO:0000313" key="4">
    <source>
        <dbReference type="EMBL" id="PRQ38982.1"/>
    </source>
</evidence>
<dbReference type="InterPro" id="IPR002885">
    <property type="entry name" value="PPR_rpt"/>
</dbReference>
<keyword evidence="2" id="KW-0677">Repeat</keyword>
<dbReference type="PANTHER" id="PTHR47447">
    <property type="entry name" value="OS03G0856100 PROTEIN"/>
    <property type="match status" value="1"/>
</dbReference>
<feature type="repeat" description="PPR" evidence="3">
    <location>
        <begin position="86"/>
        <end position="120"/>
    </location>
</feature>
<dbReference type="NCBIfam" id="TIGR00756">
    <property type="entry name" value="PPR"/>
    <property type="match status" value="1"/>
</dbReference>
<name>A0A2P6QXQ5_ROSCH</name>
<evidence type="ECO:0000256" key="1">
    <source>
        <dbReference type="ARBA" id="ARBA00007626"/>
    </source>
</evidence>
<dbReference type="InterPro" id="IPR011990">
    <property type="entry name" value="TPR-like_helical_dom_sf"/>
</dbReference>
<gene>
    <name evidence="4" type="ORF">RchiOBHm_Chr4g0420021</name>
</gene>
<sequence length="181" mass="20347">MTKHLSSDDYGSPFQGFWEVGDHVKSCSKDYDVYVQQMFEKIQVDLNDSLVKYAFEMFDSMKDEGLADEANKIFKPFLQIESRVPAVAVFTYMIDGLLNTGQTNMALNVYRYMLATGVTPSSYTYNLLIVGLTVAAQSDTNMLGVAKKCFVEMLDKGRKPNFDVYCRVFEGIACVESQGVP</sequence>
<accession>A0A2P6QXQ5</accession>
<comment type="similarity">
    <text evidence="1">Belongs to the PPR family. P subfamily.</text>
</comment>
<dbReference type="Pfam" id="PF13041">
    <property type="entry name" value="PPR_2"/>
    <property type="match status" value="1"/>
</dbReference>
<dbReference type="STRING" id="74649.A0A2P6QXQ5"/>
<dbReference type="PROSITE" id="PS51375">
    <property type="entry name" value="PPR"/>
    <property type="match status" value="1"/>
</dbReference>
<dbReference type="AlphaFoldDB" id="A0A2P6QXQ5"/>
<dbReference type="Gene3D" id="1.25.40.10">
    <property type="entry name" value="Tetratricopeptide repeat domain"/>
    <property type="match status" value="1"/>
</dbReference>
<comment type="caution">
    <text evidence="4">The sequence shown here is derived from an EMBL/GenBank/DDBJ whole genome shotgun (WGS) entry which is preliminary data.</text>
</comment>
<dbReference type="PANTHER" id="PTHR47447:SF17">
    <property type="entry name" value="OS12G0638900 PROTEIN"/>
    <property type="match status" value="1"/>
</dbReference>
<keyword evidence="5" id="KW-1185">Reference proteome</keyword>
<proteinExistence type="inferred from homology"/>
<organism evidence="4 5">
    <name type="scientific">Rosa chinensis</name>
    <name type="common">China rose</name>
    <dbReference type="NCBI Taxonomy" id="74649"/>
    <lineage>
        <taxon>Eukaryota</taxon>
        <taxon>Viridiplantae</taxon>
        <taxon>Streptophyta</taxon>
        <taxon>Embryophyta</taxon>
        <taxon>Tracheophyta</taxon>
        <taxon>Spermatophyta</taxon>
        <taxon>Magnoliopsida</taxon>
        <taxon>eudicotyledons</taxon>
        <taxon>Gunneridae</taxon>
        <taxon>Pentapetalae</taxon>
        <taxon>rosids</taxon>
        <taxon>fabids</taxon>
        <taxon>Rosales</taxon>
        <taxon>Rosaceae</taxon>
        <taxon>Rosoideae</taxon>
        <taxon>Rosoideae incertae sedis</taxon>
        <taxon>Rosa</taxon>
    </lineage>
</organism>
<reference evidence="4 5" key="1">
    <citation type="journal article" date="2018" name="Nat. Genet.">
        <title>The Rosa genome provides new insights in the design of modern roses.</title>
        <authorList>
            <person name="Bendahmane M."/>
        </authorList>
    </citation>
    <scope>NUCLEOTIDE SEQUENCE [LARGE SCALE GENOMIC DNA]</scope>
    <source>
        <strain evidence="5">cv. Old Blush</strain>
    </source>
</reference>
<evidence type="ECO:0000256" key="3">
    <source>
        <dbReference type="PROSITE-ProRule" id="PRU00708"/>
    </source>
</evidence>
<evidence type="ECO:0000313" key="5">
    <source>
        <dbReference type="Proteomes" id="UP000238479"/>
    </source>
</evidence>
<dbReference type="Gramene" id="PRQ38982">
    <property type="protein sequence ID" value="PRQ38982"/>
    <property type="gene ID" value="RchiOBHm_Chr4g0420021"/>
</dbReference>
<dbReference type="EMBL" id="PDCK01000042">
    <property type="protein sequence ID" value="PRQ38982.1"/>
    <property type="molecule type" value="Genomic_DNA"/>
</dbReference>
<protein>
    <submittedName>
        <fullName evidence="4">Putative pentatricopeptide</fullName>
    </submittedName>
</protein>
<evidence type="ECO:0000256" key="2">
    <source>
        <dbReference type="ARBA" id="ARBA00022737"/>
    </source>
</evidence>
<dbReference type="Proteomes" id="UP000238479">
    <property type="component" value="Chromosome 4"/>
</dbReference>